<dbReference type="Pfam" id="PF01980">
    <property type="entry name" value="TrmO_N"/>
    <property type="match status" value="1"/>
</dbReference>
<dbReference type="Gene3D" id="2.40.30.70">
    <property type="entry name" value="YaeB-like"/>
    <property type="match status" value="1"/>
</dbReference>
<dbReference type="AlphaFoldDB" id="A2SQA7"/>
<dbReference type="PROSITE" id="PS01318">
    <property type="entry name" value="TSAA_1"/>
    <property type="match status" value="1"/>
</dbReference>
<dbReference type="Proteomes" id="UP000000365">
    <property type="component" value="Chromosome"/>
</dbReference>
<evidence type="ECO:0000259" key="3">
    <source>
        <dbReference type="PROSITE" id="PS51668"/>
    </source>
</evidence>
<protein>
    <recommendedName>
        <fullName evidence="3">TsaA-like domain-containing protein</fullName>
    </recommendedName>
</protein>
<dbReference type="KEGG" id="mla:Mlab_0337"/>
<dbReference type="InterPro" id="IPR040372">
    <property type="entry name" value="YaeB-like"/>
</dbReference>
<evidence type="ECO:0000256" key="1">
    <source>
        <dbReference type="ARBA" id="ARBA00022691"/>
    </source>
</evidence>
<reference evidence="4 5" key="1">
    <citation type="journal article" date="2009" name="Stand. Genomic Sci.">
        <title>Complete genome sequence of Methanocorpusculum labreanum type strain Z.</title>
        <authorList>
            <person name="Anderson I.J."/>
            <person name="Sieprawska-Lupa M."/>
            <person name="Goltsman E."/>
            <person name="Lapidus A."/>
            <person name="Copeland A."/>
            <person name="Glavina Del Rio T."/>
            <person name="Tice H."/>
            <person name="Dalin E."/>
            <person name="Barry K."/>
            <person name="Pitluck S."/>
            <person name="Hauser L."/>
            <person name="Land M."/>
            <person name="Lucas S."/>
            <person name="Richardson P."/>
            <person name="Whitman W.B."/>
            <person name="Kyrpides N.C."/>
        </authorList>
    </citation>
    <scope>NUCLEOTIDE SEQUENCE [LARGE SCALE GENOMIC DNA]</scope>
    <source>
        <strain evidence="5">ATCC 43576 / DSM 4855 / Z</strain>
    </source>
</reference>
<feature type="domain" description="TsaA-like" evidence="3">
    <location>
        <begin position="29"/>
        <end position="160"/>
    </location>
</feature>
<accession>A2SQA7</accession>
<keyword evidence="1" id="KW-0949">S-adenosyl-L-methionine</keyword>
<comment type="similarity">
    <text evidence="2">Belongs to the tRNA methyltransferase O family.</text>
</comment>
<dbReference type="InterPro" id="IPR023370">
    <property type="entry name" value="TrmO-like_N"/>
</dbReference>
<evidence type="ECO:0000313" key="4">
    <source>
        <dbReference type="EMBL" id="ABN06513.1"/>
    </source>
</evidence>
<dbReference type="PANTHER" id="PTHR12818">
    <property type="entry name" value="TRNA (ADENINE(37)-N6)-METHYLTRANSFERASE"/>
    <property type="match status" value="1"/>
</dbReference>
<dbReference type="InterPro" id="IPR036413">
    <property type="entry name" value="YaeB-like_sf"/>
</dbReference>
<dbReference type="InterPro" id="IPR036414">
    <property type="entry name" value="YaeB_N_sf"/>
</dbReference>
<dbReference type="CDD" id="cd09281">
    <property type="entry name" value="UPF0066"/>
    <property type="match status" value="1"/>
</dbReference>
<dbReference type="PANTHER" id="PTHR12818:SF0">
    <property type="entry name" value="TRNA (ADENINE(37)-N6)-METHYLTRANSFERASE"/>
    <property type="match status" value="1"/>
</dbReference>
<proteinExistence type="inferred from homology"/>
<evidence type="ECO:0000256" key="2">
    <source>
        <dbReference type="ARBA" id="ARBA00033753"/>
    </source>
</evidence>
<dbReference type="PROSITE" id="PS51668">
    <property type="entry name" value="TSAA_2"/>
    <property type="match status" value="1"/>
</dbReference>
<dbReference type="NCBIfam" id="TIGR00104">
    <property type="entry name" value="tRNA_TsaA"/>
    <property type="match status" value="1"/>
</dbReference>
<name>A2SQA7_METLZ</name>
<dbReference type="HOGENOM" id="CLU_013458_2_0_2"/>
<organism evidence="4 5">
    <name type="scientific">Methanocorpusculum labreanum (strain ATCC 43576 / DSM 4855 / Z)</name>
    <dbReference type="NCBI Taxonomy" id="410358"/>
    <lineage>
        <taxon>Archaea</taxon>
        <taxon>Methanobacteriati</taxon>
        <taxon>Methanobacteriota</taxon>
        <taxon>Stenosarchaea group</taxon>
        <taxon>Methanomicrobia</taxon>
        <taxon>Methanomicrobiales</taxon>
        <taxon>Methanocorpusculaceae</taxon>
        <taxon>Methanocorpusculum</taxon>
    </lineage>
</organism>
<dbReference type="STRING" id="410358.Mlab_0337"/>
<dbReference type="GeneID" id="4795112"/>
<dbReference type="InterPro" id="IPR023368">
    <property type="entry name" value="UPF0066_cons_site"/>
</dbReference>
<evidence type="ECO:0000313" key="5">
    <source>
        <dbReference type="Proteomes" id="UP000000365"/>
    </source>
</evidence>
<dbReference type="eggNOG" id="arCOG00761">
    <property type="taxonomic scope" value="Archaea"/>
</dbReference>
<dbReference type="SUPFAM" id="SSF118196">
    <property type="entry name" value="YaeB-like"/>
    <property type="match status" value="1"/>
</dbReference>
<dbReference type="RefSeq" id="WP_011832714.1">
    <property type="nucleotide sequence ID" value="NC_008942.1"/>
</dbReference>
<sequence length="183" mass="19852">MKADTMDTTANKDEEEMGSTVCQADSFRYTPIGIVRSPFTDTAGMPIQPAGAKGVRGTIALRPDLKAGLADLKGFSHIILIYAFHRSKGYSLEVTPFLDTARHGVFATRAPKRPNAIGISIVRLIAVEENVLIIENVDLLDGTPLLDIKPYVPAFDAFSDAKAGWLDQTAGNAESARADERFR</sequence>
<keyword evidence="5" id="KW-1185">Reference proteome</keyword>
<dbReference type="EMBL" id="CP000559">
    <property type="protein sequence ID" value="ABN06513.1"/>
    <property type="molecule type" value="Genomic_DNA"/>
</dbReference>
<gene>
    <name evidence="4" type="ordered locus">Mlab_0337</name>
</gene>